<evidence type="ECO:0000313" key="3">
    <source>
        <dbReference type="Proteomes" id="UP000026908"/>
    </source>
</evidence>
<keyword evidence="3" id="KW-1185">Reference proteome</keyword>
<evidence type="ECO:0000259" key="1">
    <source>
        <dbReference type="Pfam" id="PF13550"/>
    </source>
</evidence>
<dbReference type="KEGG" id="vg:19487103"/>
<reference evidence="2 3" key="1">
    <citation type="journal article" date="2014" name="Genome Announc.">
        <title>Complete Genome Sequences of Two Escherichia coli O157:H7 Phages Effective in Limiting Contamination of Food Products.</title>
        <authorList>
            <person name="Hong Y."/>
            <person name="Pan Y."/>
            <person name="Harman N.J."/>
            <person name="Ebner P.D."/>
        </authorList>
    </citation>
    <scope>NUCLEOTIDE SEQUENCE [LARGE SCALE GENOMIC DNA]</scope>
</reference>
<dbReference type="OrthoDB" id="105at10239"/>
<dbReference type="Pfam" id="PF13550">
    <property type="entry name" value="Phage-tail_3"/>
    <property type="match status" value="1"/>
</dbReference>
<name>A0A023MHQ7_9CAUD</name>
<protein>
    <submittedName>
        <fullName evidence="2">Tail protein Pb3</fullName>
    </submittedName>
</protein>
<proteinExistence type="predicted"/>
<feature type="domain" description="Tip attachment protein J" evidence="1">
    <location>
        <begin position="595"/>
        <end position="696"/>
    </location>
</feature>
<dbReference type="InterPro" id="IPR032876">
    <property type="entry name" value="J_dom"/>
</dbReference>
<dbReference type="GeneID" id="19487103"/>
<dbReference type="EMBL" id="KJ190157">
    <property type="protein sequence ID" value="AHN83568.1"/>
    <property type="molecule type" value="Genomic_DNA"/>
</dbReference>
<organism evidence="2 3">
    <name type="scientific">Escherichia phage vB_EcoS_FFH_1</name>
    <dbReference type="NCBI Taxonomy" id="1446489"/>
    <lineage>
        <taxon>Viruses</taxon>
        <taxon>Duplodnaviria</taxon>
        <taxon>Heunggongvirae</taxon>
        <taxon>Uroviricota</taxon>
        <taxon>Caudoviricetes</taxon>
        <taxon>Demerecviridae</taxon>
        <taxon>Markadamsvirinae</taxon>
        <taxon>Tequintavirus</taxon>
        <taxon>Tequintavirus FFH1</taxon>
    </lineage>
</organism>
<dbReference type="Proteomes" id="UP000026908">
    <property type="component" value="Segment"/>
</dbReference>
<accession>A0A023MHQ7</accession>
<sequence length="949" mass="106917">MKKILDSARNYLKNNSRIKTASLISLELPGSTGTSTAFIYLTDYFRDVLYNGILYQAGKVKSISTHKQNRDLSIGSLSFTITGTAQDEVLKLVQNGVSFLDRIVSIHQAIITEDGSILPVDPDTNGPLLYFRGRITGGGIKDNISTSGVGTSTITWNCSNQFYDFDRVNGRFTDDASHRGLEVVAGQLVPSNGAKRLEYQEDYGFFHANKSISILAKYQVQEERYKLKSKKKLFGLSRSYSLKKYYETVTKEVDIDFNLAAKYIPVVYGVQKIPGIPIFADTELHNPNIVYVVYAFAEGEIDGFLDFSFGDNPMICVDANDSSARTCFGTKKVAGDTMQRIASGTPSSSPSVHGQEYKYNDGNGDIRIWTYHGKSDQTASEVLVDIAKERGFYLQNMNGNGPEYWDARYKLLDTAYAVVRFTINENRTEIPEVSAEIQGKKVKVYHSDGRVTANSTSLNGIWQTLDYLTSDRYGANITIDQFPLQQLIQEAAILDIIDESYQVSWQPYWRYVGWTDPLAENRQIVQMNTILDTSESVFKNVQGLLESYGGAINNLSGQYRVTVEKYSNTPLEINFLDTYGDLELSDTTGRNKFNSVQASIVDPALSWKTNSITFYNSKYKEQDKNLDKKLQLSFANITNYYTARSFADRELKKSRYSRTLSFSLPYQFIGIEPNDAIAFTYDRYGWDKKYFLVDEVENSREGKINVTLQEYGEDVFINSEQVDNSGNDIPDISNNVLPPRDFKYTPTPGGLVGSIGKNGELSWLPSLTNNVVYYSIVHSGHAEPYIVQQLETNPNERMIQEIIGEPAGLAIFEIRAVDINGRRSSPVTLSIELNSAKNLSVVSNFRVTNTASGDVTEFVGPDVKLAWDRIPEEDIIESIFYTLEIHDSQNRMLRSVRIENQYTYDYLLTYNKADFALQNSGALGINRKLYFRIRAEGDDGEQSVEWASI</sequence>
<evidence type="ECO:0000313" key="2">
    <source>
        <dbReference type="EMBL" id="AHN83568.1"/>
    </source>
</evidence>
<dbReference type="RefSeq" id="YP_009031757.1">
    <property type="nucleotide sequence ID" value="NC_024139.1"/>
</dbReference>